<dbReference type="PROSITE" id="PS50125">
    <property type="entry name" value="GUANYLATE_CYCLASE_2"/>
    <property type="match status" value="1"/>
</dbReference>
<protein>
    <recommendedName>
        <fullName evidence="1">Guanylate cyclase domain-containing protein</fullName>
    </recommendedName>
</protein>
<dbReference type="SUPFAM" id="SSF52540">
    <property type="entry name" value="P-loop containing nucleoside triphosphate hydrolases"/>
    <property type="match status" value="1"/>
</dbReference>
<keyword evidence="3" id="KW-1185">Reference proteome</keyword>
<dbReference type="RefSeq" id="WP_212826116.1">
    <property type="nucleotide sequence ID" value="NZ_AP023359.1"/>
</dbReference>
<dbReference type="SUPFAM" id="SSF55073">
    <property type="entry name" value="Nucleotide cyclase"/>
    <property type="match status" value="1"/>
</dbReference>
<dbReference type="PANTHER" id="PTHR47691:SF3">
    <property type="entry name" value="HTH-TYPE TRANSCRIPTIONAL REGULATOR RV0890C-RELATED"/>
    <property type="match status" value="1"/>
</dbReference>
<dbReference type="SMART" id="SM00044">
    <property type="entry name" value="CYCc"/>
    <property type="match status" value="1"/>
</dbReference>
<sequence length="960" mass="102444">MSARNHLPSGLVTFMFTDIEGSTRLAQMLGPGYRPVLSEHRRLLRSILSASDGVELFTEGDSFFVAFADAAAALDACLGAQRALASHDWPSPESAPRVRMGLHTGHAVPLSGEYASPEVHRAARIAAAAHGGQVLCSAATAQYAAPLPVGVSLLDLGLHRLRGFDDRERLFQLVAPGLERQFPRPRTADAVPHNLPTQITSFVGRQAERAELHDLVAEQRLVTVVGAGGAGKTRLAVELAGGVVESYPDGVWFVDLAPVTDPGLVAFAIAAVLGLRPEPGRPMVDTLVEYAAARRMLLLLDTCDTQPAATAEVISRLLTGGGGVRVLATSREPCGLPGEVVWRIPPLSAEPAPDGGPSEAVALLLARTTAARGGRRAGVVETDDLRRVVSRLDGLPLAIELAAARLRVLSASQLAERLDDVLGTLDAGRDEPVGVAVADGRFTASQVDTIDLGGAAASAPPVVPGRTATQRHVTMQATVTWSYRTLGPRAARLLRWLAVFSGPVDLATVEWLFDDDALDPLAVLVDKSMLQVEPHAAGSSTYRMLDPIRAYAARRLVDAGEERAARDRHVAWSLHALQRAHLGPDGRPVTLSLYSLDPLADELRAALRWTATGGSARLGLQIASGLDQWWRERGLAREGRLWLFRLYGRIAETGERIPEAELAAAYHMHSLHAGADGEFAEELRFSQQAEAAARQAGDAALLARVLSGRAAPLVDMGRLAEAEQICRDLLDWAGREGVTGETLFAVYGLAELLWQRGALDEAAELLGAARPVEASRPVERGRRTVDMLLGMVALARGDLVAAHDHLVVALRSRMLHGFHRRTCDALNAMAVRCALGGDPSTAALLFGAAQANRSVLRTTAGMFGGYWAQRQADLRTAIGDGEFDRAYAEGARLSLEEAVELALGIEHPDLAAGSSRFTDGSAPFAGLPPRLPAEPAPHRSGTFGYVSDVSREVLDRRELP</sequence>
<dbReference type="Pfam" id="PF00211">
    <property type="entry name" value="Guanylate_cyc"/>
    <property type="match status" value="1"/>
</dbReference>
<dbReference type="Proteomes" id="UP000680866">
    <property type="component" value="Chromosome"/>
</dbReference>
<feature type="domain" description="Guanylate cyclase" evidence="1">
    <location>
        <begin position="13"/>
        <end position="126"/>
    </location>
</feature>
<dbReference type="InterPro" id="IPR027417">
    <property type="entry name" value="P-loop_NTPase"/>
</dbReference>
<dbReference type="InterPro" id="IPR011990">
    <property type="entry name" value="TPR-like_helical_dom_sf"/>
</dbReference>
<dbReference type="InterPro" id="IPR058852">
    <property type="entry name" value="HTH_77"/>
</dbReference>
<organism evidence="2 3">
    <name type="scientific">Polymorphospora rubra</name>
    <dbReference type="NCBI Taxonomy" id="338584"/>
    <lineage>
        <taxon>Bacteria</taxon>
        <taxon>Bacillati</taxon>
        <taxon>Actinomycetota</taxon>
        <taxon>Actinomycetes</taxon>
        <taxon>Micromonosporales</taxon>
        <taxon>Micromonosporaceae</taxon>
        <taxon>Polymorphospora</taxon>
    </lineage>
</organism>
<dbReference type="GO" id="GO:0004016">
    <property type="term" value="F:adenylate cyclase activity"/>
    <property type="evidence" value="ECO:0007669"/>
    <property type="project" value="UniProtKB-ARBA"/>
</dbReference>
<evidence type="ECO:0000313" key="2">
    <source>
        <dbReference type="EMBL" id="BCJ66179.1"/>
    </source>
</evidence>
<evidence type="ECO:0000313" key="3">
    <source>
        <dbReference type="Proteomes" id="UP000680866"/>
    </source>
</evidence>
<dbReference type="GO" id="GO:0009190">
    <property type="term" value="P:cyclic nucleotide biosynthetic process"/>
    <property type="evidence" value="ECO:0007669"/>
    <property type="project" value="InterPro"/>
</dbReference>
<dbReference type="PRINTS" id="PR00364">
    <property type="entry name" value="DISEASERSIST"/>
</dbReference>
<dbReference type="GO" id="GO:0035556">
    <property type="term" value="P:intracellular signal transduction"/>
    <property type="evidence" value="ECO:0007669"/>
    <property type="project" value="InterPro"/>
</dbReference>
<dbReference type="AlphaFoldDB" id="A0A810N1V7"/>
<dbReference type="Gene3D" id="1.25.40.10">
    <property type="entry name" value="Tetratricopeptide repeat domain"/>
    <property type="match status" value="1"/>
</dbReference>
<dbReference type="Gene3D" id="3.30.70.1230">
    <property type="entry name" value="Nucleotide cyclase"/>
    <property type="match status" value="1"/>
</dbReference>
<proteinExistence type="predicted"/>
<dbReference type="InterPro" id="IPR001054">
    <property type="entry name" value="A/G_cyclase"/>
</dbReference>
<dbReference type="InterPro" id="IPR029787">
    <property type="entry name" value="Nucleotide_cyclase"/>
</dbReference>
<accession>A0A810N1V7</accession>
<gene>
    <name evidence="2" type="ORF">Prubr_32000</name>
</gene>
<dbReference type="Gene3D" id="3.40.50.300">
    <property type="entry name" value="P-loop containing nucleotide triphosphate hydrolases"/>
    <property type="match status" value="1"/>
</dbReference>
<reference evidence="2" key="1">
    <citation type="submission" date="2020-08" db="EMBL/GenBank/DDBJ databases">
        <title>Whole genome shotgun sequence of Polymorphospora rubra NBRC 101157.</title>
        <authorList>
            <person name="Komaki H."/>
            <person name="Tamura T."/>
        </authorList>
    </citation>
    <scope>NUCLEOTIDE SEQUENCE</scope>
    <source>
        <strain evidence="2">NBRC 101157</strain>
    </source>
</reference>
<dbReference type="KEGG" id="pry:Prubr_32000"/>
<dbReference type="PANTHER" id="PTHR47691">
    <property type="entry name" value="REGULATOR-RELATED"/>
    <property type="match status" value="1"/>
</dbReference>
<dbReference type="EMBL" id="AP023359">
    <property type="protein sequence ID" value="BCJ66179.1"/>
    <property type="molecule type" value="Genomic_DNA"/>
</dbReference>
<dbReference type="SUPFAM" id="SSF48452">
    <property type="entry name" value="TPR-like"/>
    <property type="match status" value="1"/>
</dbReference>
<name>A0A810N1V7_9ACTN</name>
<evidence type="ECO:0000259" key="1">
    <source>
        <dbReference type="PROSITE" id="PS50125"/>
    </source>
</evidence>
<dbReference type="Pfam" id="PF25872">
    <property type="entry name" value="HTH_77"/>
    <property type="match status" value="1"/>
</dbReference>